<proteinExistence type="inferred from homology"/>
<dbReference type="InterPro" id="IPR024188">
    <property type="entry name" value="GltB"/>
</dbReference>
<dbReference type="CDD" id="cd02808">
    <property type="entry name" value="GltS_FMN"/>
    <property type="match status" value="1"/>
</dbReference>
<dbReference type="PANTHER" id="PTHR43819:SF1">
    <property type="entry name" value="ARCHAEAL-TYPE GLUTAMATE SYNTHASE [NADPH]"/>
    <property type="match status" value="1"/>
</dbReference>
<dbReference type="OrthoDB" id="9795032at2"/>
<protein>
    <submittedName>
        <fullName evidence="5">Glutamate synthase (NADPH) large subunit</fullName>
    </submittedName>
</protein>
<accession>A0A285VIZ1</accession>
<dbReference type="PIRSF" id="PIRSF500060">
    <property type="entry name" value="UCP500060"/>
    <property type="match status" value="1"/>
</dbReference>
<dbReference type="PIRSF" id="PIRSF006429">
    <property type="entry name" value="GOGAT_lg_2"/>
    <property type="match status" value="1"/>
</dbReference>
<evidence type="ECO:0000313" key="5">
    <source>
        <dbReference type="EMBL" id="SOC54084.1"/>
    </source>
</evidence>
<evidence type="ECO:0000313" key="6">
    <source>
        <dbReference type="Proteomes" id="UP000219023"/>
    </source>
</evidence>
<dbReference type="Proteomes" id="UP000219023">
    <property type="component" value="Unassembled WGS sequence"/>
</dbReference>
<name>A0A285VIZ1_9GAMM</name>
<dbReference type="GO" id="GO:0015930">
    <property type="term" value="F:glutamate synthase activity"/>
    <property type="evidence" value="ECO:0007669"/>
    <property type="project" value="InterPro"/>
</dbReference>
<keyword evidence="3" id="KW-1133">Transmembrane helix</keyword>
<comment type="similarity">
    <text evidence="1 2">Belongs to the glutamate synthase family.</text>
</comment>
<dbReference type="InterPro" id="IPR013785">
    <property type="entry name" value="Aldolase_TIM"/>
</dbReference>
<dbReference type="SUPFAM" id="SSF51395">
    <property type="entry name" value="FMN-linked oxidoreductases"/>
    <property type="match status" value="1"/>
</dbReference>
<dbReference type="Gene3D" id="3.20.20.70">
    <property type="entry name" value="Aldolase class I"/>
    <property type="match status" value="1"/>
</dbReference>
<feature type="domain" description="Glutamate synthase" evidence="4">
    <location>
        <begin position="145"/>
        <end position="475"/>
    </location>
</feature>
<dbReference type="InterPro" id="IPR002932">
    <property type="entry name" value="Glu_synthdom"/>
</dbReference>
<dbReference type="InterPro" id="IPR027283">
    <property type="entry name" value="YerD"/>
</dbReference>
<keyword evidence="3" id="KW-0472">Membrane</keyword>
<dbReference type="AlphaFoldDB" id="A0A285VIZ1"/>
<evidence type="ECO:0000259" key="4">
    <source>
        <dbReference type="Pfam" id="PF01645"/>
    </source>
</evidence>
<sequence length="547" mass="60101">MKHSLLSRYGFFTVCCVITLVTTLMAIQWHGVWLVPLVSGALVLLGIADLSQRGYAVRRNYPVIGNLRYVFQALRPELRQYLFEADTEQLPFSHVQRSLVYQRARQHNDAKPFGTLRDVYANAYEYIGHSMETAPVAEPDDFRLTVGNDQCAQPYEISLFNISAMSFGALSANAIRALNKGARLGRFAHDTGEGGISAYHREHGGDLIWELGSGYFGCRTPAGEFDPKRFAEQASDAQVKMIEVKLSQGAKPGHGGLLPADKMTPEIAQTREVPQGEDCLSPASHPAFSTPLEMLDFIARLRELSGGKPVGFKLCLGQPWQFMAIVKAMLETEIVPDFIVVDGSEGGTGAAPVEFSDHLGAPLREGLLFVHNTLVGVGLREQIRLGASGKIISAFDIARVMAMGADWVNAARGYMFALGCIQSQSCHTNRCPTGVATQDPLRQKALVVGDKAEQVYHFHHNTLHALAEMIAAAGLTRPWQITPDHLVHRVSENEVKLFSHLHPFLEPGELLRDPDQRPFYGRIWRMAQAKSFAPMQLADAPSGATAA</sequence>
<dbReference type="FunFam" id="3.20.20.70:FF:000156">
    <property type="entry name" value="Glutamate synthase domain protein"/>
    <property type="match status" value="1"/>
</dbReference>
<dbReference type="PANTHER" id="PTHR43819">
    <property type="entry name" value="ARCHAEAL-TYPE GLUTAMATE SYNTHASE [NADPH]"/>
    <property type="match status" value="1"/>
</dbReference>
<reference evidence="5 6" key="1">
    <citation type="submission" date="2017-08" db="EMBL/GenBank/DDBJ databases">
        <authorList>
            <person name="de Groot N.N."/>
        </authorList>
    </citation>
    <scope>NUCLEOTIDE SEQUENCE [LARGE SCALE GENOMIC DNA]</scope>
    <source>
        <strain evidence="5 6">USBA 855</strain>
    </source>
</reference>
<evidence type="ECO:0000256" key="3">
    <source>
        <dbReference type="SAM" id="Phobius"/>
    </source>
</evidence>
<evidence type="ECO:0000256" key="2">
    <source>
        <dbReference type="PIRNR" id="PIRNR006429"/>
    </source>
</evidence>
<dbReference type="RefSeq" id="WP_097022549.1">
    <property type="nucleotide sequence ID" value="NZ_OBQJ01000003.1"/>
</dbReference>
<evidence type="ECO:0000256" key="1">
    <source>
        <dbReference type="ARBA" id="ARBA00009716"/>
    </source>
</evidence>
<feature type="transmembrane region" description="Helical" evidence="3">
    <location>
        <begin position="9"/>
        <end position="27"/>
    </location>
</feature>
<gene>
    <name evidence="5" type="ORF">SAMN05421509_103127</name>
</gene>
<dbReference type="Pfam" id="PF01645">
    <property type="entry name" value="Glu_synthase"/>
    <property type="match status" value="1"/>
</dbReference>
<dbReference type="GO" id="GO:0006537">
    <property type="term" value="P:glutamate biosynthetic process"/>
    <property type="evidence" value="ECO:0007669"/>
    <property type="project" value="InterPro"/>
</dbReference>
<dbReference type="EMBL" id="OBQJ01000003">
    <property type="protein sequence ID" value="SOC54084.1"/>
    <property type="molecule type" value="Genomic_DNA"/>
</dbReference>
<keyword evidence="3" id="KW-0812">Transmembrane</keyword>
<organism evidence="5 6">
    <name type="scientific">Chromohalobacter canadensis</name>
    <dbReference type="NCBI Taxonomy" id="141389"/>
    <lineage>
        <taxon>Bacteria</taxon>
        <taxon>Pseudomonadati</taxon>
        <taxon>Pseudomonadota</taxon>
        <taxon>Gammaproteobacteria</taxon>
        <taxon>Oceanospirillales</taxon>
        <taxon>Halomonadaceae</taxon>
        <taxon>Chromohalobacter</taxon>
    </lineage>
</organism>